<comment type="caution">
    <text evidence="1">The sequence shown here is derived from an EMBL/GenBank/DDBJ whole genome shotgun (WGS) entry which is preliminary data.</text>
</comment>
<accession>A0A7W7D752</accession>
<evidence type="ECO:0000313" key="1">
    <source>
        <dbReference type="EMBL" id="MBB4700098.1"/>
    </source>
</evidence>
<proteinExistence type="predicted"/>
<dbReference type="Proteomes" id="UP000542210">
    <property type="component" value="Unassembled WGS sequence"/>
</dbReference>
<protein>
    <submittedName>
        <fullName evidence="1">Uncharacterized protein</fullName>
    </submittedName>
</protein>
<evidence type="ECO:0000313" key="2">
    <source>
        <dbReference type="Proteomes" id="UP000542210"/>
    </source>
</evidence>
<sequence length="130" mass="14347">MAARKIHIHTQRGRGFIEVDGKNAKGIRGFTVQGTVNDWPTATLDVILFEAEIDGKAYVDVPEKTRDTLIALGWTPPGEPSEIAALPTDPRTRPCCPYGSHGVNEPCRHADGRPVRMSEQAEIRARYPLD</sequence>
<organism evidence="1 2">
    <name type="scientific">Sphaerisporangium siamense</name>
    <dbReference type="NCBI Taxonomy" id="795645"/>
    <lineage>
        <taxon>Bacteria</taxon>
        <taxon>Bacillati</taxon>
        <taxon>Actinomycetota</taxon>
        <taxon>Actinomycetes</taxon>
        <taxon>Streptosporangiales</taxon>
        <taxon>Streptosporangiaceae</taxon>
        <taxon>Sphaerisporangium</taxon>
    </lineage>
</organism>
<name>A0A7W7D752_9ACTN</name>
<dbReference type="RefSeq" id="WP_184878006.1">
    <property type="nucleotide sequence ID" value="NZ_BOOV01000009.1"/>
</dbReference>
<dbReference type="AlphaFoldDB" id="A0A7W7D752"/>
<gene>
    <name evidence="1" type="ORF">BJ982_001642</name>
</gene>
<reference evidence="1 2" key="1">
    <citation type="submission" date="2020-08" db="EMBL/GenBank/DDBJ databases">
        <title>Sequencing the genomes of 1000 actinobacteria strains.</title>
        <authorList>
            <person name="Klenk H.-P."/>
        </authorList>
    </citation>
    <scope>NUCLEOTIDE SEQUENCE [LARGE SCALE GENOMIC DNA]</scope>
    <source>
        <strain evidence="1 2">DSM 45784</strain>
    </source>
</reference>
<keyword evidence="2" id="KW-1185">Reference proteome</keyword>
<dbReference type="EMBL" id="JACHND010000001">
    <property type="protein sequence ID" value="MBB4700098.1"/>
    <property type="molecule type" value="Genomic_DNA"/>
</dbReference>